<dbReference type="InterPro" id="IPR027417">
    <property type="entry name" value="P-loop_NTPase"/>
</dbReference>
<dbReference type="AlphaFoldDB" id="A0A6I6CU98"/>
<reference evidence="4 5" key="1">
    <citation type="submission" date="2019-11" db="EMBL/GenBank/DDBJ databases">
        <authorList>
            <person name="Zhang J."/>
            <person name="Sun C."/>
        </authorList>
    </citation>
    <scope>NUCLEOTIDE SEQUENCE [LARGE SCALE GENOMIC DNA]</scope>
    <source>
        <strain evidence="5">sp2</strain>
    </source>
</reference>
<keyword evidence="2" id="KW-0548">Nucleotidyltransferase</keyword>
<dbReference type="Gene3D" id="3.40.50.300">
    <property type="entry name" value="P-loop containing nucleotide triphosphate hydrolases"/>
    <property type="match status" value="1"/>
</dbReference>
<evidence type="ECO:0000256" key="3">
    <source>
        <dbReference type="ARBA" id="ARBA00049244"/>
    </source>
</evidence>
<evidence type="ECO:0000256" key="1">
    <source>
        <dbReference type="ARBA" id="ARBA00012417"/>
    </source>
</evidence>
<dbReference type="SUPFAM" id="SSF52540">
    <property type="entry name" value="P-loop containing nucleoside triphosphate hydrolases"/>
    <property type="match status" value="1"/>
</dbReference>
<dbReference type="GO" id="GO:0006261">
    <property type="term" value="P:DNA-templated DNA replication"/>
    <property type="evidence" value="ECO:0007669"/>
    <property type="project" value="TreeGrafter"/>
</dbReference>
<dbReference type="Pfam" id="PF13177">
    <property type="entry name" value="DNA_pol3_delta2"/>
    <property type="match status" value="1"/>
</dbReference>
<gene>
    <name evidence="4" type="ORF">GM160_03460</name>
</gene>
<dbReference type="Proteomes" id="UP000427716">
    <property type="component" value="Chromosome"/>
</dbReference>
<evidence type="ECO:0000256" key="2">
    <source>
        <dbReference type="ARBA" id="ARBA00022932"/>
    </source>
</evidence>
<organism evidence="4 5">
    <name type="scientific">Guyparkeria halophila</name>
    <dbReference type="NCBI Taxonomy" id="47960"/>
    <lineage>
        <taxon>Bacteria</taxon>
        <taxon>Pseudomonadati</taxon>
        <taxon>Pseudomonadota</taxon>
        <taxon>Gammaproteobacteria</taxon>
        <taxon>Chromatiales</taxon>
        <taxon>Thioalkalibacteraceae</taxon>
        <taxon>Guyparkeria</taxon>
    </lineage>
</organism>
<keyword evidence="2" id="KW-0239">DNA-directed DNA polymerase</keyword>
<dbReference type="EC" id="2.7.7.7" evidence="1"/>
<dbReference type="InterPro" id="IPR050238">
    <property type="entry name" value="DNA_Rep/Repair_Clamp_Loader"/>
</dbReference>
<proteinExistence type="predicted"/>
<evidence type="ECO:0000313" key="4">
    <source>
        <dbReference type="EMBL" id="QGT78026.1"/>
    </source>
</evidence>
<dbReference type="EMBL" id="CP046415">
    <property type="protein sequence ID" value="QGT78026.1"/>
    <property type="molecule type" value="Genomic_DNA"/>
</dbReference>
<protein>
    <recommendedName>
        <fullName evidence="1">DNA-directed DNA polymerase</fullName>
        <ecNumber evidence="1">2.7.7.7</ecNumber>
    </recommendedName>
</protein>
<sequence length="369" mass="41462">MPRAPSTRCVPKSRPNWRQRMAVDAPEGNLSGLAEQRLVSDPATIRSAGWLNDAWAQLERMIAAGRLPHGLLLHGRLGAPMTALLETLARRLICEAPREGWPCGECPACRQAEQGSFPDLHRLADDPEHRDIPVDAIRALIDGAFITRYGRMRLVLVERIERLNRASGNALLKLLEEPPESMQFLCTVEQVDRLLPTIRSRLQRVRLREPRPDELAAWWRQATGCSPERAELLAFIDDPTLVDGTDPTFDWQAVTQAWVRLAEEPRSPLAAIAPWLATPRPVLARWLLRLWPAVARRQAGLTDTVPAALVPMLDRLARAHDGEQWLAVQTRLIQFAREAGHPLHPELSVEQLALDLVDPRLARRLEPVG</sequence>
<comment type="catalytic activity">
    <reaction evidence="3">
        <text>DNA(n) + a 2'-deoxyribonucleoside 5'-triphosphate = DNA(n+1) + diphosphate</text>
        <dbReference type="Rhea" id="RHEA:22508"/>
        <dbReference type="Rhea" id="RHEA-COMP:17339"/>
        <dbReference type="Rhea" id="RHEA-COMP:17340"/>
        <dbReference type="ChEBI" id="CHEBI:33019"/>
        <dbReference type="ChEBI" id="CHEBI:61560"/>
        <dbReference type="ChEBI" id="CHEBI:173112"/>
        <dbReference type="EC" id="2.7.7.7"/>
    </reaction>
</comment>
<dbReference type="KEGG" id="ghl:GM160_03460"/>
<evidence type="ECO:0000313" key="5">
    <source>
        <dbReference type="Proteomes" id="UP000427716"/>
    </source>
</evidence>
<dbReference type="PANTHER" id="PTHR11669:SF8">
    <property type="entry name" value="DNA POLYMERASE III SUBUNIT DELTA"/>
    <property type="match status" value="1"/>
</dbReference>
<dbReference type="GO" id="GO:0003887">
    <property type="term" value="F:DNA-directed DNA polymerase activity"/>
    <property type="evidence" value="ECO:0007669"/>
    <property type="project" value="UniProtKB-KW"/>
</dbReference>
<dbReference type="GO" id="GO:0009360">
    <property type="term" value="C:DNA polymerase III complex"/>
    <property type="evidence" value="ECO:0007669"/>
    <property type="project" value="TreeGrafter"/>
</dbReference>
<keyword evidence="5" id="KW-1185">Reference proteome</keyword>
<name>A0A6I6CU98_9GAMM</name>
<keyword evidence="2" id="KW-0808">Transferase</keyword>
<accession>A0A6I6CU98</accession>
<dbReference type="PANTHER" id="PTHR11669">
    <property type="entry name" value="REPLICATION FACTOR C / DNA POLYMERASE III GAMMA-TAU SUBUNIT"/>
    <property type="match status" value="1"/>
</dbReference>